<reference evidence="3" key="1">
    <citation type="journal article" date="2019" name="Int. J. Syst. Evol. Microbiol.">
        <title>The Global Catalogue of Microorganisms (GCM) 10K type strain sequencing project: providing services to taxonomists for standard genome sequencing and annotation.</title>
        <authorList>
            <consortium name="The Broad Institute Genomics Platform"/>
            <consortium name="The Broad Institute Genome Sequencing Center for Infectious Disease"/>
            <person name="Wu L."/>
            <person name="Ma J."/>
        </authorList>
    </citation>
    <scope>NUCLEOTIDE SEQUENCE [LARGE SCALE GENOMIC DNA]</scope>
    <source>
        <strain evidence="3">CCUG 62221</strain>
    </source>
</reference>
<proteinExistence type="predicted"/>
<name>A0ABW3WK93_9FLAO</name>
<evidence type="ECO:0000313" key="3">
    <source>
        <dbReference type="Proteomes" id="UP001597241"/>
    </source>
</evidence>
<dbReference type="InterPro" id="IPR045670">
    <property type="entry name" value="DUF5916"/>
</dbReference>
<sequence length="748" mass="85737">MPKIKQVYSTLRTHYYLLLLTFILISFSNVYSQKKISVKYVASNEFVIDGVLDEAMWDTAIVSSEFTEYFPTDSKLVEYQTEIRMLYNDAFLYIGIKAHSPGMDYQTPSYERDFSISGADVINLMFDTFSDRTNAFLFGINPYRVQREGLISNGGTSGNLDLSWDTKWLGESTIDEFFTTSEIRIPMSAFKYKEGVTQWKFNAMRSNTQSNTKSSWAPVPLSQNQLNLGYFGTMTFEKPLVKSKSPISIIPYITPSYSKDYLNDERSFDFKTGFDVKIPIKSSYMLDLTLNPDFSSEDVVAGQNNVTRFEIKQDETRQFFIDNGDLFNEFGLPDDALAFYSRRVGVGSNTDGNDISVPISAGIKFTGKVNKGLRIGVLDVQTSGDKDEFIPKNNNLVLAAQQKIFSKSNISFFFINREVTNPNDKYSGTRYNRVAGTDLKFFSKNNSFDAQVFFHKSFTENIESNSISTGTYLNLEKRKYTLRFTGQYIDNGFQSDLGYIRRKDIVRANPFFEYNIYPKTNALNTIILKISNNLFWMPSDDMRFVGSDLLLASTFNFTSGASVALTGAERYEYLDEPFNPGSGDGEPLPIGGYNYRDLKVDFNTNKRNAFWLEGNIKYGSFYTGTKSTTDITFQYRVQPIFFVSLNVQYDDINLPEPYSSNNLWYIGPTLNFTFTKTLFWNTDIQYSTQTDSFFVVSRVQWRYAPLSDIYLTYSGVNTTNPHILVERGLFLKATYWLDIKRKKNGTFF</sequence>
<gene>
    <name evidence="2" type="ORF">ACFQ5N_01445</name>
</gene>
<protein>
    <submittedName>
        <fullName evidence="2">DUF5916 domain-containing protein</fullName>
    </submittedName>
</protein>
<dbReference type="CDD" id="cd09618">
    <property type="entry name" value="CBM9_like_2"/>
    <property type="match status" value="1"/>
</dbReference>
<dbReference type="EMBL" id="JBHTMV010000002">
    <property type="protein sequence ID" value="MFD1292485.1"/>
    <property type="molecule type" value="Genomic_DNA"/>
</dbReference>
<dbReference type="RefSeq" id="WP_386807123.1">
    <property type="nucleotide sequence ID" value="NZ_JBHTMV010000002.1"/>
</dbReference>
<evidence type="ECO:0000313" key="2">
    <source>
        <dbReference type="EMBL" id="MFD1292485.1"/>
    </source>
</evidence>
<dbReference type="Pfam" id="PF19313">
    <property type="entry name" value="DUF5916"/>
    <property type="match status" value="1"/>
</dbReference>
<comment type="caution">
    <text evidence="2">The sequence shown here is derived from an EMBL/GenBank/DDBJ whole genome shotgun (WGS) entry which is preliminary data.</text>
</comment>
<dbReference type="Gene3D" id="2.60.40.1190">
    <property type="match status" value="1"/>
</dbReference>
<keyword evidence="3" id="KW-1185">Reference proteome</keyword>
<evidence type="ECO:0000259" key="1">
    <source>
        <dbReference type="Pfam" id="PF19313"/>
    </source>
</evidence>
<dbReference type="Proteomes" id="UP001597241">
    <property type="component" value="Unassembled WGS sequence"/>
</dbReference>
<feature type="domain" description="DUF5916" evidence="1">
    <location>
        <begin position="248"/>
        <end position="653"/>
    </location>
</feature>
<organism evidence="2 3">
    <name type="scientific">Lutibacter holmesii</name>
    <dbReference type="NCBI Taxonomy" id="1137985"/>
    <lineage>
        <taxon>Bacteria</taxon>
        <taxon>Pseudomonadati</taxon>
        <taxon>Bacteroidota</taxon>
        <taxon>Flavobacteriia</taxon>
        <taxon>Flavobacteriales</taxon>
        <taxon>Flavobacteriaceae</taxon>
        <taxon>Lutibacter</taxon>
    </lineage>
</organism>
<accession>A0ABW3WK93</accession>
<dbReference type="SUPFAM" id="SSF49344">
    <property type="entry name" value="CBD9-like"/>
    <property type="match status" value="1"/>
</dbReference>